<protein>
    <submittedName>
        <fullName evidence="3">N-acetylmuramoyl-L-alanine amidase</fullName>
    </submittedName>
</protein>
<feature type="domain" description="MurNAc-LAA" evidence="2">
    <location>
        <begin position="130"/>
        <end position="237"/>
    </location>
</feature>
<organism evidence="3 4">
    <name type="scientific">Cohnella suwonensis</name>
    <dbReference type="NCBI Taxonomy" id="696072"/>
    <lineage>
        <taxon>Bacteria</taxon>
        <taxon>Bacillati</taxon>
        <taxon>Bacillota</taxon>
        <taxon>Bacilli</taxon>
        <taxon>Bacillales</taxon>
        <taxon>Paenibacillaceae</taxon>
        <taxon>Cohnella</taxon>
    </lineage>
</organism>
<dbReference type="InterPro" id="IPR050695">
    <property type="entry name" value="N-acetylmuramoyl_amidase_3"/>
</dbReference>
<dbReference type="PANTHER" id="PTHR30404:SF7">
    <property type="entry name" value="CELL WALL AMIDASE LYTH-RELATED"/>
    <property type="match status" value="1"/>
</dbReference>
<dbReference type="Pfam" id="PF01520">
    <property type="entry name" value="Amidase_3"/>
    <property type="match status" value="1"/>
</dbReference>
<dbReference type="SUPFAM" id="SSF53187">
    <property type="entry name" value="Zn-dependent exopeptidases"/>
    <property type="match status" value="1"/>
</dbReference>
<evidence type="ECO:0000313" key="3">
    <source>
        <dbReference type="EMBL" id="MFC5470232.1"/>
    </source>
</evidence>
<reference evidence="4" key="1">
    <citation type="journal article" date="2019" name="Int. J. Syst. Evol. Microbiol.">
        <title>The Global Catalogue of Microorganisms (GCM) 10K type strain sequencing project: providing services to taxonomists for standard genome sequencing and annotation.</title>
        <authorList>
            <consortium name="The Broad Institute Genomics Platform"/>
            <consortium name="The Broad Institute Genome Sequencing Center for Infectious Disease"/>
            <person name="Wu L."/>
            <person name="Ma J."/>
        </authorList>
    </citation>
    <scope>NUCLEOTIDE SEQUENCE [LARGE SCALE GENOMIC DNA]</scope>
    <source>
        <strain evidence="4">CCUG 57113</strain>
    </source>
</reference>
<evidence type="ECO:0000259" key="2">
    <source>
        <dbReference type="SMART" id="SM00646"/>
    </source>
</evidence>
<keyword evidence="4" id="KW-1185">Reference proteome</keyword>
<comment type="caution">
    <text evidence="3">The sequence shown here is derived from an EMBL/GenBank/DDBJ whole genome shotgun (WGS) entry which is preliminary data.</text>
</comment>
<feature type="region of interest" description="Disordered" evidence="1">
    <location>
        <begin position="31"/>
        <end position="60"/>
    </location>
</feature>
<dbReference type="CDD" id="cd02696">
    <property type="entry name" value="MurNAc-LAA"/>
    <property type="match status" value="1"/>
</dbReference>
<dbReference type="RefSeq" id="WP_209748412.1">
    <property type="nucleotide sequence ID" value="NZ_JBHSMH010000054.1"/>
</dbReference>
<proteinExistence type="predicted"/>
<accession>A0ABW0LZ79</accession>
<dbReference type="Gene3D" id="3.40.630.40">
    <property type="entry name" value="Zn-dependent exopeptidases"/>
    <property type="match status" value="1"/>
</dbReference>
<gene>
    <name evidence="3" type="ORF">ACFPPD_16115</name>
</gene>
<name>A0ABW0LZ79_9BACL</name>
<dbReference type="PANTHER" id="PTHR30404">
    <property type="entry name" value="N-ACETYLMURAMOYL-L-ALANINE AMIDASE"/>
    <property type="match status" value="1"/>
</dbReference>
<dbReference type="EMBL" id="JBHSMH010000054">
    <property type="protein sequence ID" value="MFC5470232.1"/>
    <property type="molecule type" value="Genomic_DNA"/>
</dbReference>
<dbReference type="InterPro" id="IPR002508">
    <property type="entry name" value="MurNAc-LAA_cat"/>
</dbReference>
<dbReference type="Proteomes" id="UP001596105">
    <property type="component" value="Unassembled WGS sequence"/>
</dbReference>
<sequence length="241" mass="26202">MRKYIKRLTLIVVIVAIAAVILHNQVEGGVTGSKSDEAAEAGTGHLAGNQGDPVQPSAIDESFGPLAGKTIVVDAGHGGKDVGSIGKNGSYEKDATMPAALELKRQLESKGATVVLTRETDDKIPLEERVDIAADETADLFISIHFDAYEDRNVTGMTTYYNKEEDMRFAELVHERLAKLGTKDRGVQFGDYFVLRENARPSILLELGYISNEQDEKRMMTDAFREQAATAIVEGVVVCLA</sequence>
<evidence type="ECO:0000313" key="4">
    <source>
        <dbReference type="Proteomes" id="UP001596105"/>
    </source>
</evidence>
<evidence type="ECO:0000256" key="1">
    <source>
        <dbReference type="SAM" id="MobiDB-lite"/>
    </source>
</evidence>
<dbReference type="SMART" id="SM00646">
    <property type="entry name" value="Ami_3"/>
    <property type="match status" value="1"/>
</dbReference>